<dbReference type="GO" id="GO:0005634">
    <property type="term" value="C:nucleus"/>
    <property type="evidence" value="ECO:0000318"/>
    <property type="project" value="GO_Central"/>
</dbReference>
<dbReference type="PANTHER" id="PTHR15002">
    <property type="entry name" value="RIBOSOMAL BIOGENESIS PROTEIN LAS1L"/>
    <property type="match status" value="1"/>
</dbReference>
<dbReference type="GO" id="GO:0000470">
    <property type="term" value="P:maturation of LSU-rRNA"/>
    <property type="evidence" value="ECO:0000318"/>
    <property type="project" value="GO_Central"/>
</dbReference>
<dbReference type="AlphaFoldDB" id="A0A061G6N6"/>
<evidence type="ECO:0000313" key="2">
    <source>
        <dbReference type="Proteomes" id="UP000026915"/>
    </source>
</evidence>
<dbReference type="HOGENOM" id="CLU_031087_0_0_1"/>
<name>A0A061G6N6_THECC</name>
<sequence>MEPLLGFEEETIAAYNEELSSSSSSNGYKLVPWLNWTEWESVRKSLFSSSPAKISSALSRISAWRSRGCLPVVIDVTASIIEIQQTDPFFRGDKSKDDLHSEQMLAMLYCMAILRLVNCVVEKTRKRTGISIADAADAIGIPRKLIDVRHEGSHRELPALAVVRDSSIVALNWLKSYYWEPQKKQIPLQGDGAVNIGKEIKSKLRELDFCIKAQQSAELGSSLVKGKGSRQFNHLCGSNKFFSLMAGKVHLSQSGGLKKQIAKTLKSLVSLYSTSSSEVVSVLLEFLLKALDSSSFLDLAKDSKAGRDKHASWDDWELVITKFSKREPDFLLALLQRVLDMIGTNEALKYQTEGHLTSSDRSREACQVEHLSSLFAWLVRHLLELKPAKGSGGKSMSNENFTELLRKCLLVSAFGNKHLMDSALHLAQLVGNSVLMEKLNKLRSLGLSSTGDIGENSSLEISKTVRQEQESANQAAKKLELVKLRRMKSTFVKTADDVRNSNRWVVAKSWNPCPLGMLPRALGSSGRMPVLDCHNDCQRDTELVEGKENRELNPCSGKRKASDDIQLLDLSSPKKVKETIGNHESGGEDVSSPDTSGLLMMDGVWKKVAQTELQSISSAVRILV</sequence>
<dbReference type="GO" id="GO:0000460">
    <property type="term" value="P:maturation of 5.8S rRNA"/>
    <property type="evidence" value="ECO:0000318"/>
    <property type="project" value="GO_Central"/>
</dbReference>
<dbReference type="InParanoid" id="A0A061G6N6"/>
<dbReference type="Pfam" id="PF04031">
    <property type="entry name" value="Las1"/>
    <property type="match status" value="1"/>
</dbReference>
<dbReference type="GO" id="GO:0090730">
    <property type="term" value="C:Las1 complex"/>
    <property type="evidence" value="ECO:0007669"/>
    <property type="project" value="InterPro"/>
</dbReference>
<proteinExistence type="predicted"/>
<reference evidence="1 2" key="1">
    <citation type="journal article" date="2013" name="Genome Biol.">
        <title>The genome sequence of the most widely cultivated cacao type and its use to identify candidate genes regulating pod color.</title>
        <authorList>
            <person name="Motamayor J.C."/>
            <person name="Mockaitis K."/>
            <person name="Schmutz J."/>
            <person name="Haiminen N."/>
            <person name="Iii D.L."/>
            <person name="Cornejo O."/>
            <person name="Findley S.D."/>
            <person name="Zheng P."/>
            <person name="Utro F."/>
            <person name="Royaert S."/>
            <person name="Saski C."/>
            <person name="Jenkins J."/>
            <person name="Podicheti R."/>
            <person name="Zhao M."/>
            <person name="Scheffler B.E."/>
            <person name="Stack J.C."/>
            <person name="Feltus F.A."/>
            <person name="Mustiga G.M."/>
            <person name="Amores F."/>
            <person name="Phillips W."/>
            <person name="Marelli J.P."/>
            <person name="May G.D."/>
            <person name="Shapiro H."/>
            <person name="Ma J."/>
            <person name="Bustamante C.D."/>
            <person name="Schnell R.J."/>
            <person name="Main D."/>
            <person name="Gilbert D."/>
            <person name="Parida L."/>
            <person name="Kuhn D.N."/>
        </authorList>
    </citation>
    <scope>NUCLEOTIDE SEQUENCE [LARGE SCALE GENOMIC DNA]</scope>
    <source>
        <strain evidence="2">cv. Matina 1-6</strain>
    </source>
</reference>
<dbReference type="OMA" id="CIYWDSQ"/>
<dbReference type="InterPro" id="IPR007174">
    <property type="entry name" value="Las1"/>
</dbReference>
<dbReference type="STRING" id="3641.A0A061G6N6"/>
<organism evidence="1 2">
    <name type="scientific">Theobroma cacao</name>
    <name type="common">Cacao</name>
    <name type="synonym">Cocoa</name>
    <dbReference type="NCBI Taxonomy" id="3641"/>
    <lineage>
        <taxon>Eukaryota</taxon>
        <taxon>Viridiplantae</taxon>
        <taxon>Streptophyta</taxon>
        <taxon>Embryophyta</taxon>
        <taxon>Tracheophyta</taxon>
        <taxon>Spermatophyta</taxon>
        <taxon>Magnoliopsida</taxon>
        <taxon>eudicotyledons</taxon>
        <taxon>Gunneridae</taxon>
        <taxon>Pentapetalae</taxon>
        <taxon>rosids</taxon>
        <taxon>malvids</taxon>
        <taxon>Malvales</taxon>
        <taxon>Malvaceae</taxon>
        <taxon>Byttnerioideae</taxon>
        <taxon>Theobroma</taxon>
    </lineage>
</organism>
<dbReference type="Proteomes" id="UP000026915">
    <property type="component" value="Chromosome 3"/>
</dbReference>
<dbReference type="GO" id="GO:0004519">
    <property type="term" value="F:endonuclease activity"/>
    <property type="evidence" value="ECO:0007669"/>
    <property type="project" value="InterPro"/>
</dbReference>
<gene>
    <name evidence="1" type="ORF">TCM_016598</name>
</gene>
<dbReference type="PANTHER" id="PTHR15002:SF0">
    <property type="entry name" value="RIBOSOMAL BIOGENESIS PROTEIN LAS1L"/>
    <property type="match status" value="1"/>
</dbReference>
<evidence type="ECO:0000313" key="1">
    <source>
        <dbReference type="EMBL" id="EOY25211.1"/>
    </source>
</evidence>
<protein>
    <submittedName>
        <fullName evidence="1">Las1-like family protein, putative isoform 1</fullName>
    </submittedName>
</protein>
<accession>A0A061G6N6</accession>
<dbReference type="FunCoup" id="A0A061G6N6">
    <property type="interactions" value="885"/>
</dbReference>
<dbReference type="EMBL" id="CM001881">
    <property type="protein sequence ID" value="EOY25211.1"/>
    <property type="molecule type" value="Genomic_DNA"/>
</dbReference>
<dbReference type="eggNOG" id="KOG2425">
    <property type="taxonomic scope" value="Eukaryota"/>
</dbReference>
<keyword evidence="2" id="KW-1185">Reference proteome</keyword>
<dbReference type="Gramene" id="EOY25211">
    <property type="protein sequence ID" value="EOY25211"/>
    <property type="gene ID" value="TCM_016598"/>
</dbReference>